<dbReference type="AlphaFoldDB" id="A0A851CJP9"/>
<organism evidence="1 2">
    <name type="scientific">Calyptomena viridis</name>
    <name type="common">Lesser green broadbill</name>
    <dbReference type="NCBI Taxonomy" id="135972"/>
    <lineage>
        <taxon>Eukaryota</taxon>
        <taxon>Metazoa</taxon>
        <taxon>Chordata</taxon>
        <taxon>Craniata</taxon>
        <taxon>Vertebrata</taxon>
        <taxon>Euteleostomi</taxon>
        <taxon>Archelosauria</taxon>
        <taxon>Archosauria</taxon>
        <taxon>Dinosauria</taxon>
        <taxon>Saurischia</taxon>
        <taxon>Theropoda</taxon>
        <taxon>Coelurosauria</taxon>
        <taxon>Aves</taxon>
        <taxon>Neognathae</taxon>
        <taxon>Neoaves</taxon>
        <taxon>Telluraves</taxon>
        <taxon>Australaves</taxon>
        <taxon>Passeriformes</taxon>
        <taxon>Eurylaimidae</taxon>
        <taxon>Calyptomena</taxon>
    </lineage>
</organism>
<feature type="non-terminal residue" evidence="1">
    <location>
        <position position="134"/>
    </location>
</feature>
<dbReference type="SUPFAM" id="SSF48371">
    <property type="entry name" value="ARM repeat"/>
    <property type="match status" value="1"/>
</dbReference>
<dbReference type="PANTHER" id="PTHR21567:SF42">
    <property type="entry name" value="TOG ARRAY REGULATOR OF AXONEMAL MICROTUBULES PROTEIN 2"/>
    <property type="match status" value="1"/>
</dbReference>
<name>A0A851CJP9_CALVR</name>
<accession>A0A851CJP9</accession>
<proteinExistence type="predicted"/>
<gene>
    <name evidence="1" type="primary">Togaram2</name>
    <name evidence="1" type="ORF">CALVIR_R03504</name>
</gene>
<dbReference type="Proteomes" id="UP000642973">
    <property type="component" value="Unassembled WGS sequence"/>
</dbReference>
<dbReference type="GO" id="GO:0005929">
    <property type="term" value="C:cilium"/>
    <property type="evidence" value="ECO:0007669"/>
    <property type="project" value="TreeGrafter"/>
</dbReference>
<reference evidence="1" key="1">
    <citation type="submission" date="2019-10" db="EMBL/GenBank/DDBJ databases">
        <title>Bird 10,000 Genomes (B10K) Project - Family phase.</title>
        <authorList>
            <person name="Zhang G."/>
        </authorList>
    </citation>
    <scope>NUCLEOTIDE SEQUENCE</scope>
    <source>
        <strain evidence="1">B10K-DU-002-55</strain>
        <tissue evidence="1">Muscle</tissue>
    </source>
</reference>
<dbReference type="GO" id="GO:0000226">
    <property type="term" value="P:microtubule cytoskeleton organization"/>
    <property type="evidence" value="ECO:0007669"/>
    <property type="project" value="TreeGrafter"/>
</dbReference>
<evidence type="ECO:0000313" key="2">
    <source>
        <dbReference type="Proteomes" id="UP000642973"/>
    </source>
</evidence>
<comment type="caution">
    <text evidence="1">The sequence shown here is derived from an EMBL/GenBank/DDBJ whole genome shotgun (WGS) entry which is preliminary data.</text>
</comment>
<dbReference type="GO" id="GO:0005881">
    <property type="term" value="C:cytoplasmic microtubule"/>
    <property type="evidence" value="ECO:0007669"/>
    <property type="project" value="TreeGrafter"/>
</dbReference>
<dbReference type="Gene3D" id="1.25.10.10">
    <property type="entry name" value="Leucine-rich Repeat Variant"/>
    <property type="match status" value="1"/>
</dbReference>
<dbReference type="InterPro" id="IPR011989">
    <property type="entry name" value="ARM-like"/>
</dbReference>
<sequence>MDCEVDEIARVLLQMVSNSPEFVQKAASETLGIMVEKVTPARAMTALMDIGVLHRHVLVRKCAAKHLLMAMEKSGAKKLAGTPAIAEKLAHTVVKLAQDCHKDTRHYGWKMLQMLRSHQKLNKFLEQSISKAEL</sequence>
<protein>
    <submittedName>
        <fullName evidence="1">TGRM2 protein</fullName>
    </submittedName>
</protein>
<evidence type="ECO:0000313" key="1">
    <source>
        <dbReference type="EMBL" id="NWI56450.1"/>
    </source>
</evidence>
<dbReference type="GO" id="GO:0008017">
    <property type="term" value="F:microtubule binding"/>
    <property type="evidence" value="ECO:0007669"/>
    <property type="project" value="TreeGrafter"/>
</dbReference>
<dbReference type="InterPro" id="IPR016024">
    <property type="entry name" value="ARM-type_fold"/>
</dbReference>
<feature type="non-terminal residue" evidence="1">
    <location>
        <position position="1"/>
    </location>
</feature>
<dbReference type="EMBL" id="WEIV01018963">
    <property type="protein sequence ID" value="NWI56450.1"/>
    <property type="molecule type" value="Genomic_DNA"/>
</dbReference>
<keyword evidence="2" id="KW-1185">Reference proteome</keyword>
<dbReference type="PANTHER" id="PTHR21567">
    <property type="entry name" value="CLASP"/>
    <property type="match status" value="1"/>
</dbReference>